<evidence type="ECO:0000256" key="4">
    <source>
        <dbReference type="RuleBase" id="RU004453"/>
    </source>
</evidence>
<dbReference type="GO" id="GO:0008061">
    <property type="term" value="F:chitin binding"/>
    <property type="evidence" value="ECO:0007669"/>
    <property type="project" value="TreeGrafter"/>
</dbReference>
<reference evidence="8" key="1">
    <citation type="submission" date="2016-06" db="UniProtKB">
        <authorList>
            <consortium name="WormBaseParasite"/>
        </authorList>
    </citation>
    <scope>IDENTIFICATION</scope>
</reference>
<protein>
    <submittedName>
        <fullName evidence="8">Glyco_hydro_18 domain-containing protein</fullName>
    </submittedName>
</protein>
<dbReference type="WBParaSite" id="GPUH_0000391201-mRNA-1">
    <property type="protein sequence ID" value="GPUH_0000391201-mRNA-1"/>
    <property type="gene ID" value="GPUH_0000391201"/>
</dbReference>
<proteinExistence type="inferred from homology"/>
<keyword evidence="7" id="KW-1185">Reference proteome</keyword>
<dbReference type="GO" id="GO:0005576">
    <property type="term" value="C:extracellular region"/>
    <property type="evidence" value="ECO:0007669"/>
    <property type="project" value="TreeGrafter"/>
</dbReference>
<accession>A0A183D5B4</accession>
<evidence type="ECO:0000313" key="7">
    <source>
        <dbReference type="Proteomes" id="UP000271098"/>
    </source>
</evidence>
<sequence>MLKAVAQSASKRKHFVEFAIAFLRKHNFDGIDLDWEYPIGVASDHATLVKELKEAFVNEAVRSGRERLLQTAAVSAGKDTIDASYDIPSLKR</sequence>
<evidence type="ECO:0000313" key="6">
    <source>
        <dbReference type="EMBL" id="VDK41456.1"/>
    </source>
</evidence>
<evidence type="ECO:0000259" key="5">
    <source>
        <dbReference type="PROSITE" id="PS51910"/>
    </source>
</evidence>
<dbReference type="PROSITE" id="PS01095">
    <property type="entry name" value="GH18_1"/>
    <property type="match status" value="1"/>
</dbReference>
<evidence type="ECO:0000256" key="1">
    <source>
        <dbReference type="ARBA" id="ARBA00022801"/>
    </source>
</evidence>
<dbReference type="EMBL" id="UYRT01006998">
    <property type="protein sequence ID" value="VDK41456.1"/>
    <property type="molecule type" value="Genomic_DNA"/>
</dbReference>
<gene>
    <name evidence="6" type="ORF">GPUH_LOCUS3904</name>
</gene>
<comment type="similarity">
    <text evidence="4">Belongs to the glycosyl hydrolase 18 family.</text>
</comment>
<dbReference type="InterPro" id="IPR001579">
    <property type="entry name" value="Glyco_hydro_18_chit_AS"/>
</dbReference>
<evidence type="ECO:0000256" key="2">
    <source>
        <dbReference type="ARBA" id="ARBA00023295"/>
    </source>
</evidence>
<dbReference type="SUPFAM" id="SSF51445">
    <property type="entry name" value="(Trans)glycosidases"/>
    <property type="match status" value="1"/>
</dbReference>
<dbReference type="PANTHER" id="PTHR11177:SF400">
    <property type="entry name" value="ENDOCHITINASE-RELATED"/>
    <property type="match status" value="1"/>
</dbReference>
<dbReference type="GO" id="GO:0005975">
    <property type="term" value="P:carbohydrate metabolic process"/>
    <property type="evidence" value="ECO:0007669"/>
    <property type="project" value="InterPro"/>
</dbReference>
<dbReference type="PROSITE" id="PS51910">
    <property type="entry name" value="GH18_2"/>
    <property type="match status" value="1"/>
</dbReference>
<evidence type="ECO:0000313" key="8">
    <source>
        <dbReference type="WBParaSite" id="GPUH_0000391201-mRNA-1"/>
    </source>
</evidence>
<dbReference type="Gene3D" id="3.20.20.80">
    <property type="entry name" value="Glycosidases"/>
    <property type="match status" value="1"/>
</dbReference>
<dbReference type="InterPro" id="IPR001223">
    <property type="entry name" value="Glyco_hydro18_cat"/>
</dbReference>
<dbReference type="OrthoDB" id="10063355at2759"/>
<dbReference type="InterPro" id="IPR050314">
    <property type="entry name" value="Glycosyl_Hydrlase_18"/>
</dbReference>
<dbReference type="InterPro" id="IPR017853">
    <property type="entry name" value="GH"/>
</dbReference>
<evidence type="ECO:0000256" key="3">
    <source>
        <dbReference type="RuleBase" id="RU000489"/>
    </source>
</evidence>
<dbReference type="Pfam" id="PF00704">
    <property type="entry name" value="Glyco_hydro_18"/>
    <property type="match status" value="1"/>
</dbReference>
<keyword evidence="2 3" id="KW-0326">Glycosidase</keyword>
<reference evidence="6 7" key="2">
    <citation type="submission" date="2018-11" db="EMBL/GenBank/DDBJ databases">
        <authorList>
            <consortium name="Pathogen Informatics"/>
        </authorList>
    </citation>
    <scope>NUCLEOTIDE SEQUENCE [LARGE SCALE GENOMIC DNA]</scope>
</reference>
<dbReference type="AlphaFoldDB" id="A0A183D5B4"/>
<dbReference type="PANTHER" id="PTHR11177">
    <property type="entry name" value="CHITINASE"/>
    <property type="match status" value="1"/>
</dbReference>
<dbReference type="GO" id="GO:0004568">
    <property type="term" value="F:chitinase activity"/>
    <property type="evidence" value="ECO:0007669"/>
    <property type="project" value="TreeGrafter"/>
</dbReference>
<keyword evidence="1 3" id="KW-0378">Hydrolase</keyword>
<name>A0A183D5B4_9BILA</name>
<dbReference type="Proteomes" id="UP000271098">
    <property type="component" value="Unassembled WGS sequence"/>
</dbReference>
<feature type="domain" description="GH18" evidence="5">
    <location>
        <begin position="1"/>
        <end position="92"/>
    </location>
</feature>
<dbReference type="GO" id="GO:0006032">
    <property type="term" value="P:chitin catabolic process"/>
    <property type="evidence" value="ECO:0007669"/>
    <property type="project" value="TreeGrafter"/>
</dbReference>
<organism evidence="8">
    <name type="scientific">Gongylonema pulchrum</name>
    <dbReference type="NCBI Taxonomy" id="637853"/>
    <lineage>
        <taxon>Eukaryota</taxon>
        <taxon>Metazoa</taxon>
        <taxon>Ecdysozoa</taxon>
        <taxon>Nematoda</taxon>
        <taxon>Chromadorea</taxon>
        <taxon>Rhabditida</taxon>
        <taxon>Spirurina</taxon>
        <taxon>Spiruromorpha</taxon>
        <taxon>Spiruroidea</taxon>
        <taxon>Gongylonematidae</taxon>
        <taxon>Gongylonema</taxon>
    </lineage>
</organism>